<keyword evidence="9 13" id="KW-0066">ATP synthesis</keyword>
<evidence type="ECO:0000313" key="17">
    <source>
        <dbReference type="EMBL" id="SMC41570.1"/>
    </source>
</evidence>
<reference evidence="17 18" key="1">
    <citation type="submission" date="2017-04" db="EMBL/GenBank/DDBJ databases">
        <authorList>
            <person name="Afonso C.L."/>
            <person name="Miller P.J."/>
            <person name="Scott M.A."/>
            <person name="Spackman E."/>
            <person name="Goraichik I."/>
            <person name="Dimitrov K.M."/>
            <person name="Suarez D.L."/>
            <person name="Swayne D.E."/>
        </authorList>
    </citation>
    <scope>NUCLEOTIDE SEQUENCE [LARGE SCALE GENOMIC DNA]</scope>
    <source>
        <strain evidence="17 18">DSM 3385</strain>
    </source>
</reference>
<comment type="function">
    <text evidence="11">Component of the F(0) channel, it forms part of the peripheral stalk, linking F(1) to F(0). The b'-subunit is a diverged and duplicated form of b found in plants and photosynthetic bacteria.</text>
</comment>
<evidence type="ECO:0000256" key="3">
    <source>
        <dbReference type="ARBA" id="ARBA00022547"/>
    </source>
</evidence>
<keyword evidence="3 13" id="KW-0138">CF(0)</keyword>
<dbReference type="InterPro" id="IPR002146">
    <property type="entry name" value="ATP_synth_b/b'su_bac/chlpt"/>
</dbReference>
<feature type="transmembrane region" description="Helical" evidence="13">
    <location>
        <begin position="50"/>
        <end position="67"/>
    </location>
</feature>
<keyword evidence="18" id="KW-1185">Reference proteome</keyword>
<dbReference type="CDD" id="cd06503">
    <property type="entry name" value="ATP-synt_Fo_b"/>
    <property type="match status" value="1"/>
</dbReference>
<evidence type="ECO:0000256" key="12">
    <source>
        <dbReference type="ARBA" id="ARBA00037847"/>
    </source>
</evidence>
<evidence type="ECO:0000256" key="1">
    <source>
        <dbReference type="ARBA" id="ARBA00005513"/>
    </source>
</evidence>
<organism evidence="17 18">
    <name type="scientific">Desulfocicer vacuolatum DSM 3385</name>
    <dbReference type="NCBI Taxonomy" id="1121400"/>
    <lineage>
        <taxon>Bacteria</taxon>
        <taxon>Pseudomonadati</taxon>
        <taxon>Thermodesulfobacteriota</taxon>
        <taxon>Desulfobacteria</taxon>
        <taxon>Desulfobacterales</taxon>
        <taxon>Desulfobacteraceae</taxon>
        <taxon>Desulfocicer</taxon>
    </lineage>
</organism>
<evidence type="ECO:0000256" key="4">
    <source>
        <dbReference type="ARBA" id="ARBA00022692"/>
    </source>
</evidence>
<dbReference type="AlphaFoldDB" id="A0A1W1YZE6"/>
<gene>
    <name evidence="13" type="primary">atpF</name>
    <name evidence="17" type="ORF">SAMN02746065_10213</name>
</gene>
<evidence type="ECO:0000313" key="18">
    <source>
        <dbReference type="Proteomes" id="UP000192418"/>
    </source>
</evidence>
<dbReference type="PANTHER" id="PTHR33445">
    <property type="entry name" value="ATP SYNTHASE SUBUNIT B', CHLOROPLASTIC"/>
    <property type="match status" value="1"/>
</dbReference>
<comment type="function">
    <text evidence="10 13">F(1)F(0) ATP synthase produces ATP from ADP in the presence of a proton or sodium gradient. F-type ATPases consist of two structural domains, F(1) containing the extramembraneous catalytic core and F(0) containing the membrane proton channel, linked together by a central stalk and a peripheral stalk. During catalysis, ATP synthesis in the catalytic domain of F(1) is coupled via a rotary mechanism of the central stalk subunits to proton translocation.</text>
</comment>
<evidence type="ECO:0000256" key="8">
    <source>
        <dbReference type="ARBA" id="ARBA00023136"/>
    </source>
</evidence>
<comment type="similarity">
    <text evidence="1 13 14">Belongs to the ATPase B chain family.</text>
</comment>
<dbReference type="OrthoDB" id="5471016at2"/>
<feature type="chain" id="PRO_5013229841" description="ATP synthase subunit b" evidence="16">
    <location>
        <begin position="32"/>
        <end position="200"/>
    </location>
</feature>
<keyword evidence="2 13" id="KW-0813">Transport</keyword>
<dbReference type="PANTHER" id="PTHR33445:SF1">
    <property type="entry name" value="ATP SYNTHASE SUBUNIT B"/>
    <property type="match status" value="1"/>
</dbReference>
<keyword evidence="4 13" id="KW-0812">Transmembrane</keyword>
<dbReference type="GO" id="GO:0012505">
    <property type="term" value="C:endomembrane system"/>
    <property type="evidence" value="ECO:0007669"/>
    <property type="project" value="UniProtKB-SubCell"/>
</dbReference>
<evidence type="ECO:0000256" key="16">
    <source>
        <dbReference type="SAM" id="SignalP"/>
    </source>
</evidence>
<comment type="subunit">
    <text evidence="13">F-type ATPases have 2 components, F(1) - the catalytic core - and F(0) - the membrane proton channel. F(1) has five subunits: alpha(3), beta(3), gamma(1), delta(1), epsilon(1). F(0) has three main subunits: a(1), b(2) and c(10-14). The alpha and beta chains form an alternating ring which encloses part of the gamma chain. F(1) is attached to F(0) by a central stalk formed by the gamma and epsilon chains, while a peripheral stalk is formed by the delta and b chains.</text>
</comment>
<accession>A0A1W1YZE6</accession>
<evidence type="ECO:0000256" key="6">
    <source>
        <dbReference type="ARBA" id="ARBA00022989"/>
    </source>
</evidence>
<keyword evidence="13" id="KW-1003">Cell membrane</keyword>
<dbReference type="Pfam" id="PF00430">
    <property type="entry name" value="ATP-synt_B"/>
    <property type="match status" value="1"/>
</dbReference>
<keyword evidence="8 13" id="KW-0472">Membrane</keyword>
<feature type="coiled-coil region" evidence="15">
    <location>
        <begin position="72"/>
        <end position="187"/>
    </location>
</feature>
<evidence type="ECO:0000256" key="7">
    <source>
        <dbReference type="ARBA" id="ARBA00023065"/>
    </source>
</evidence>
<dbReference type="STRING" id="1121400.SAMN02746065_10213"/>
<dbReference type="InterPro" id="IPR050059">
    <property type="entry name" value="ATP_synthase_B_chain"/>
</dbReference>
<evidence type="ECO:0000256" key="10">
    <source>
        <dbReference type="ARBA" id="ARBA00025198"/>
    </source>
</evidence>
<feature type="signal peptide" evidence="16">
    <location>
        <begin position="1"/>
        <end position="31"/>
    </location>
</feature>
<comment type="subcellular location">
    <subcellularLocation>
        <location evidence="13">Cell membrane</location>
        <topology evidence="13">Single-pass membrane protein</topology>
    </subcellularLocation>
    <subcellularLocation>
        <location evidence="12">Endomembrane system</location>
        <topology evidence="12">Single-pass membrane protein</topology>
    </subcellularLocation>
</comment>
<keyword evidence="5 13" id="KW-0375">Hydrogen ion transport</keyword>
<evidence type="ECO:0000256" key="15">
    <source>
        <dbReference type="SAM" id="Coils"/>
    </source>
</evidence>
<evidence type="ECO:0000256" key="9">
    <source>
        <dbReference type="ARBA" id="ARBA00023310"/>
    </source>
</evidence>
<evidence type="ECO:0000256" key="11">
    <source>
        <dbReference type="ARBA" id="ARBA00025614"/>
    </source>
</evidence>
<dbReference type="GO" id="GO:0046933">
    <property type="term" value="F:proton-transporting ATP synthase activity, rotational mechanism"/>
    <property type="evidence" value="ECO:0007669"/>
    <property type="project" value="UniProtKB-UniRule"/>
</dbReference>
<proteinExistence type="inferred from homology"/>
<dbReference type="Proteomes" id="UP000192418">
    <property type="component" value="Unassembled WGS sequence"/>
</dbReference>
<keyword evidence="16" id="KW-0732">Signal</keyword>
<evidence type="ECO:0000256" key="14">
    <source>
        <dbReference type="RuleBase" id="RU003848"/>
    </source>
</evidence>
<keyword evidence="7 13" id="KW-0406">Ion transport</keyword>
<evidence type="ECO:0000256" key="13">
    <source>
        <dbReference type="HAMAP-Rule" id="MF_01398"/>
    </source>
</evidence>
<dbReference type="RefSeq" id="WP_139795676.1">
    <property type="nucleotide sequence ID" value="NZ_FWXY01000002.1"/>
</dbReference>
<dbReference type="GO" id="GO:0046961">
    <property type="term" value="F:proton-transporting ATPase activity, rotational mechanism"/>
    <property type="evidence" value="ECO:0007669"/>
    <property type="project" value="TreeGrafter"/>
</dbReference>
<protein>
    <recommendedName>
        <fullName evidence="13">ATP synthase subunit b</fullName>
    </recommendedName>
    <alternativeName>
        <fullName evidence="13">ATP synthase F(0) sector subunit b</fullName>
    </alternativeName>
    <alternativeName>
        <fullName evidence="13">ATPase subunit I</fullName>
    </alternativeName>
    <alternativeName>
        <fullName evidence="13">F-type ATPase subunit b</fullName>
        <shortName evidence="13">F-ATPase subunit b</shortName>
    </alternativeName>
</protein>
<dbReference type="GO" id="GO:0005886">
    <property type="term" value="C:plasma membrane"/>
    <property type="evidence" value="ECO:0007669"/>
    <property type="project" value="UniProtKB-SubCell"/>
</dbReference>
<evidence type="ECO:0000256" key="2">
    <source>
        <dbReference type="ARBA" id="ARBA00022448"/>
    </source>
</evidence>
<name>A0A1W1YZE6_9BACT</name>
<keyword evidence="15" id="KW-0175">Coiled coil</keyword>
<dbReference type="HAMAP" id="MF_01398">
    <property type="entry name" value="ATP_synth_b_bprime"/>
    <property type="match status" value="1"/>
</dbReference>
<dbReference type="GO" id="GO:0045259">
    <property type="term" value="C:proton-transporting ATP synthase complex"/>
    <property type="evidence" value="ECO:0007669"/>
    <property type="project" value="UniProtKB-KW"/>
</dbReference>
<sequence>MKIVRFMRKHSKTIIPAAWTFLFVFAGIAMASSGGDHGAAAPKGWVVTDTYKVMNFAVLMIALFFIARKPVAEFFSSRVTAIKDELAELEQKKAAAEKSLAEYAEKMATLDQETQRIVETYVKQGEVAKQRILAEAEAQAAKLEESAKRNIEQEFKAAKLSLQQEIAEKALEQAETLVKELINSEDQDRLVDEYLDKVVA</sequence>
<evidence type="ECO:0000256" key="5">
    <source>
        <dbReference type="ARBA" id="ARBA00022781"/>
    </source>
</evidence>
<keyword evidence="6 13" id="KW-1133">Transmembrane helix</keyword>
<dbReference type="EMBL" id="FWXY01000002">
    <property type="protein sequence ID" value="SMC41570.1"/>
    <property type="molecule type" value="Genomic_DNA"/>
</dbReference>